<dbReference type="InterPro" id="IPR011705">
    <property type="entry name" value="BACK"/>
</dbReference>
<evidence type="ECO:0000313" key="3">
    <source>
        <dbReference type="Proteomes" id="UP001620626"/>
    </source>
</evidence>
<sequence length="390" mass="44423">MLSFIYADDLDELDGNNAMAVLYAAKKYNIPSLVDPSLQIPISELSNVFFAFAQARLFDLEDFSIKCFRYICQNAAKLFESNDFLQIDQKMLCVLLDSELLLFSDEFEIWNAALRWADEKCRQNGIECSSENRRAMLVPSGVLIEKEVISVYQFNAHPYLYRCGVPGLYSLKFPSHGRIFDWNKAKSNRRGTLALEIEKVSEFAGASVSSGRFRALGNSLYSATYRIVSEKSEAENRIGTLFEHVINRSNFGRGFENFISFAELMDPSNAFYNREEDTVTLTVDFTVKDEKMEKPILDQNKSKGTISMEIEKVSEFAREVTWSERKSESVHIKGLPWKILAEIEKKDHSTDNNEKWLGISLLCDAPKEAIKTNIGVANVRELLELSHGEN</sequence>
<dbReference type="InterPro" id="IPR008974">
    <property type="entry name" value="TRAF-like"/>
</dbReference>
<dbReference type="Proteomes" id="UP001620626">
    <property type="component" value="Unassembled WGS sequence"/>
</dbReference>
<keyword evidence="3" id="KW-1185">Reference proteome</keyword>
<dbReference type="EMBL" id="JBICBT010000134">
    <property type="protein sequence ID" value="KAL3122450.1"/>
    <property type="molecule type" value="Genomic_DNA"/>
</dbReference>
<dbReference type="PANTHER" id="PTHR45774">
    <property type="entry name" value="BTB/POZ DOMAIN-CONTAINING"/>
    <property type="match status" value="1"/>
</dbReference>
<dbReference type="Gene3D" id="3.30.710.10">
    <property type="entry name" value="Potassium Channel Kv1.1, Chain A"/>
    <property type="match status" value="1"/>
</dbReference>
<dbReference type="SMART" id="SM00875">
    <property type="entry name" value="BACK"/>
    <property type="match status" value="1"/>
</dbReference>
<evidence type="ECO:0000259" key="1">
    <source>
        <dbReference type="SMART" id="SM00875"/>
    </source>
</evidence>
<comment type="caution">
    <text evidence="2">The sequence shown here is derived from an EMBL/GenBank/DDBJ whole genome shotgun (WGS) entry which is preliminary data.</text>
</comment>
<dbReference type="Gene3D" id="2.60.210.10">
    <property type="entry name" value="Apoptosis, Tumor Necrosis Factor Receptor Associated Protein 2, Chain A"/>
    <property type="match status" value="1"/>
</dbReference>
<dbReference type="InterPro" id="IPR011333">
    <property type="entry name" value="SKP1/BTB/POZ_sf"/>
</dbReference>
<evidence type="ECO:0000313" key="2">
    <source>
        <dbReference type="EMBL" id="KAL3122450.1"/>
    </source>
</evidence>
<dbReference type="Gene3D" id="1.25.40.420">
    <property type="match status" value="1"/>
</dbReference>
<dbReference type="AlphaFoldDB" id="A0ABD2M4K6"/>
<dbReference type="Pfam" id="PF07707">
    <property type="entry name" value="BACK"/>
    <property type="match status" value="1"/>
</dbReference>
<accession>A0ABD2M4K6</accession>
<dbReference type="PANTHER" id="PTHR45774:SF3">
    <property type="entry name" value="BTB (POZ) DOMAIN-CONTAINING 2B-RELATED"/>
    <property type="match status" value="1"/>
</dbReference>
<gene>
    <name evidence="2" type="ORF">niasHT_006330</name>
</gene>
<reference evidence="2 3" key="1">
    <citation type="submission" date="2024-10" db="EMBL/GenBank/DDBJ databases">
        <authorList>
            <person name="Kim D."/>
        </authorList>
    </citation>
    <scope>NUCLEOTIDE SEQUENCE [LARGE SCALE GENOMIC DNA]</scope>
    <source>
        <strain evidence="2">BH-2024</strain>
    </source>
</reference>
<name>A0ABD2M4K6_9BILA</name>
<dbReference type="SUPFAM" id="SSF49599">
    <property type="entry name" value="TRAF domain-like"/>
    <property type="match status" value="1"/>
</dbReference>
<proteinExistence type="predicted"/>
<protein>
    <recommendedName>
        <fullName evidence="1">BACK domain-containing protein</fullName>
    </recommendedName>
</protein>
<feature type="domain" description="BACK" evidence="1">
    <location>
        <begin position="49"/>
        <end position="127"/>
    </location>
</feature>
<organism evidence="2 3">
    <name type="scientific">Heterodera trifolii</name>
    <dbReference type="NCBI Taxonomy" id="157864"/>
    <lineage>
        <taxon>Eukaryota</taxon>
        <taxon>Metazoa</taxon>
        <taxon>Ecdysozoa</taxon>
        <taxon>Nematoda</taxon>
        <taxon>Chromadorea</taxon>
        <taxon>Rhabditida</taxon>
        <taxon>Tylenchina</taxon>
        <taxon>Tylenchomorpha</taxon>
        <taxon>Tylenchoidea</taxon>
        <taxon>Heteroderidae</taxon>
        <taxon>Heteroderinae</taxon>
        <taxon>Heterodera</taxon>
    </lineage>
</organism>